<feature type="region of interest" description="Disordered" evidence="8">
    <location>
        <begin position="128"/>
        <end position="156"/>
    </location>
</feature>
<keyword evidence="4" id="KW-0132">Cell division</keyword>
<proteinExistence type="inferred from homology"/>
<dbReference type="FunCoup" id="A0A2K1IN57">
    <property type="interactions" value="1674"/>
</dbReference>
<dbReference type="KEGG" id="ppp:112275280"/>
<reference evidence="10 12" key="2">
    <citation type="journal article" date="2018" name="Plant J.">
        <title>The Physcomitrella patens chromosome-scale assembly reveals moss genome structure and evolution.</title>
        <authorList>
            <person name="Lang D."/>
            <person name="Ullrich K.K."/>
            <person name="Murat F."/>
            <person name="Fuchs J."/>
            <person name="Jenkins J."/>
            <person name="Haas F.B."/>
            <person name="Piednoel M."/>
            <person name="Gundlach H."/>
            <person name="Van Bel M."/>
            <person name="Meyberg R."/>
            <person name="Vives C."/>
            <person name="Morata J."/>
            <person name="Symeonidi A."/>
            <person name="Hiss M."/>
            <person name="Muchero W."/>
            <person name="Kamisugi Y."/>
            <person name="Saleh O."/>
            <person name="Blanc G."/>
            <person name="Decker E.L."/>
            <person name="van Gessel N."/>
            <person name="Grimwood J."/>
            <person name="Hayes R.D."/>
            <person name="Graham S.W."/>
            <person name="Gunter L.E."/>
            <person name="McDaniel S.F."/>
            <person name="Hoernstein S.N.W."/>
            <person name="Larsson A."/>
            <person name="Li F.W."/>
            <person name="Perroud P.F."/>
            <person name="Phillips J."/>
            <person name="Ranjan P."/>
            <person name="Rokshar D.S."/>
            <person name="Rothfels C.J."/>
            <person name="Schneider L."/>
            <person name="Shu S."/>
            <person name="Stevenson D.W."/>
            <person name="Thummler F."/>
            <person name="Tillich M."/>
            <person name="Villarreal Aguilar J.C."/>
            <person name="Widiez T."/>
            <person name="Wong G.K."/>
            <person name="Wymore A."/>
            <person name="Zhang Y."/>
            <person name="Zimmer A.D."/>
            <person name="Quatrano R.S."/>
            <person name="Mayer K.F.X."/>
            <person name="Goodstein D."/>
            <person name="Casacuberta J.M."/>
            <person name="Vandepoele K."/>
            <person name="Reski R."/>
            <person name="Cuming A.C."/>
            <person name="Tuskan G.A."/>
            <person name="Maumus F."/>
            <person name="Salse J."/>
            <person name="Schmutz J."/>
            <person name="Rensing S.A."/>
        </authorList>
    </citation>
    <scope>NUCLEOTIDE SEQUENCE [LARGE SCALE GENOMIC DNA]</scope>
    <source>
        <strain evidence="11 12">cv. Gransden 2004</strain>
    </source>
</reference>
<dbReference type="EnsemblPlants" id="Pp3c22_12010V3.2">
    <property type="protein sequence ID" value="Pp3c22_12010V3.2"/>
    <property type="gene ID" value="Pp3c22_12010"/>
</dbReference>
<name>A0A2K1IN57_PHYPA</name>
<dbReference type="RefSeq" id="XP_024361285.1">
    <property type="nucleotide sequence ID" value="XM_024505517.2"/>
</dbReference>
<dbReference type="Gramene" id="Pp3c22_12010V3.3">
    <property type="protein sequence ID" value="Pp3c22_12010V3.3"/>
    <property type="gene ID" value="Pp3c22_12010"/>
</dbReference>
<comment type="similarity">
    <text evidence="7">Belongs to the SOSEKI family.</text>
</comment>
<feature type="compositionally biased region" description="Basic and acidic residues" evidence="8">
    <location>
        <begin position="782"/>
        <end position="792"/>
    </location>
</feature>
<dbReference type="InterPro" id="IPR010369">
    <property type="entry name" value="SOK"/>
</dbReference>
<keyword evidence="6" id="KW-0131">Cell cycle</keyword>
<dbReference type="Gramene" id="Pp3c22_12010V3.2">
    <property type="protein sequence ID" value="Pp3c22_12010V3.2"/>
    <property type="gene ID" value="Pp3c22_12010"/>
</dbReference>
<evidence type="ECO:0000256" key="4">
    <source>
        <dbReference type="ARBA" id="ARBA00022618"/>
    </source>
</evidence>
<sequence length="865" mass="96379">MPSPRTGRRSGSMETSRQSPTCTAEVLYLLSRGAHLEHPHMINVQYASHQPGPTLKDVKARLIALRGKGMPDSFSWSYKRSYKDTFIWCDLFDDDFILPLSGTGEYVLKAMELFDALQDDDNIECEEPQLAKESMPIRSSRDISPMKPSKPSTKEEYLHVESNFPVAMKKSLMPISDADDATSDNSKNLNNQTKKNLAHSKRATEVCSLDYSDASSNRMHPSCEDGVENEKYVERQRQQNDVARTERGAAAKECNLSSRTVRRELLLQGDVYDKDTSSISGNVGEDKDHLPRNGTKSVASMIEKSSVAKQCNAGSQTPFRESSLHKDAATDRKELIDSSTATPIMKDNMSVFSPSPAVSSVPKRRMWEKEIDKSTIYTELIHSKSSDDEQRIPRMEVHDIITETSSPCLSAPEDPFLYGVLRKATRLGSFRPRMCRGIDVVDSTRARTKMPFRSKARDESNKVSKSPGKNTGFLVDESPKSINSCPEASEKQNTHTSSDQPTMEYMTLLQYFESGERPSPVPKLMSEAPSAEDSSKQQLSFVQAAPQPLGTAALVTDLPEIDPLLPELRSFGNNALDLSYRETMEALAKLPARGVCRMRTIPQVSEVPEPVTRPVPRRDEHKVMSGSKGDKQEAKLDSKSPTASTPPSRQAPKSRVEPDTPSPGSMHNTHGRTTGKTQEEPPNSVTSKQRRPNAKKCSETSISRNLSKESSPKRHDEQFHTVEESTISRVSDSSTFDSRTSHAGSGNNQGLKRTTQRATEAADKASLKSSLNEGSKGWPFEHPSRPKDFKSREDRLLTPGLTQMDWEKSLQEAVMKSEPPVDMVLHECLQCGRTFKLESLQVHMRGCHAINKPKSLSTQRRRVSQ</sequence>
<accession>A0A2K1IN57</accession>
<evidence type="ECO:0000256" key="6">
    <source>
        <dbReference type="ARBA" id="ARBA00023306"/>
    </source>
</evidence>
<evidence type="ECO:0000256" key="1">
    <source>
        <dbReference type="ARBA" id="ARBA00004413"/>
    </source>
</evidence>
<dbReference type="OrthoDB" id="1907705at2759"/>
<dbReference type="PANTHER" id="PTHR31083">
    <property type="entry name" value="UPSTREAM OF FLC PROTEIN (DUF966)"/>
    <property type="match status" value="1"/>
</dbReference>
<dbReference type="Proteomes" id="UP000006727">
    <property type="component" value="Chromosome 22"/>
</dbReference>
<feature type="domain" description="SOSEKI DIX-like" evidence="9">
    <location>
        <begin position="25"/>
        <end position="113"/>
    </location>
</feature>
<feature type="compositionally biased region" description="Polar residues" evidence="8">
    <location>
        <begin position="662"/>
        <end position="687"/>
    </location>
</feature>
<gene>
    <name evidence="11" type="primary">LOC112275280</name>
    <name evidence="10" type="ORF">PHYPA_027032</name>
</gene>
<dbReference type="PANTHER" id="PTHR31083:SF6">
    <property type="entry name" value="PROTEIN SOSEKI 3"/>
    <property type="match status" value="1"/>
</dbReference>
<feature type="region of interest" description="Disordered" evidence="8">
    <location>
        <begin position="449"/>
        <end position="502"/>
    </location>
</feature>
<feature type="compositionally biased region" description="Polar residues" evidence="8">
    <location>
        <begin position="183"/>
        <end position="195"/>
    </location>
</feature>
<evidence type="ECO:0000256" key="8">
    <source>
        <dbReference type="SAM" id="MobiDB-lite"/>
    </source>
</evidence>
<dbReference type="EMBL" id="ABEU02000022">
    <property type="protein sequence ID" value="PNR30716.1"/>
    <property type="molecule type" value="Genomic_DNA"/>
</dbReference>
<feature type="compositionally biased region" description="Basic and acidic residues" evidence="8">
    <location>
        <begin position="322"/>
        <end position="331"/>
    </location>
</feature>
<comment type="subcellular location">
    <subcellularLocation>
        <location evidence="1">Cell membrane</location>
        <topology evidence="1">Peripheral membrane protein</topology>
        <orientation evidence="1">Cytoplasmic side</orientation>
    </subcellularLocation>
</comment>
<dbReference type="AlphaFoldDB" id="A0A2K1IN57"/>
<keyword evidence="3" id="KW-1003">Cell membrane</keyword>
<evidence type="ECO:0000313" key="10">
    <source>
        <dbReference type="EMBL" id="PNR30716.1"/>
    </source>
</evidence>
<evidence type="ECO:0000256" key="7">
    <source>
        <dbReference type="ARBA" id="ARBA00024211"/>
    </source>
</evidence>
<dbReference type="InterPro" id="IPR048351">
    <property type="entry name" value="SOK_DIX"/>
</dbReference>
<dbReference type="Gramene" id="Pp3c22_12010V3.1">
    <property type="protein sequence ID" value="Pp3c22_12010V3.1"/>
    <property type="gene ID" value="Pp3c22_12010"/>
</dbReference>
<evidence type="ECO:0000256" key="5">
    <source>
        <dbReference type="ARBA" id="ARBA00023136"/>
    </source>
</evidence>
<reference evidence="11" key="3">
    <citation type="submission" date="2020-12" db="UniProtKB">
        <authorList>
            <consortium name="EnsemblPlants"/>
        </authorList>
    </citation>
    <scope>IDENTIFICATION</scope>
</reference>
<feature type="compositionally biased region" description="Polar residues" evidence="8">
    <location>
        <begin position="724"/>
        <end position="758"/>
    </location>
</feature>
<dbReference type="PaxDb" id="3218-PP1S244_1V6.1"/>
<keyword evidence="2" id="KW-0217">Developmental protein</keyword>
<evidence type="ECO:0000313" key="12">
    <source>
        <dbReference type="Proteomes" id="UP000006727"/>
    </source>
</evidence>
<evidence type="ECO:0000259" key="9">
    <source>
        <dbReference type="Pfam" id="PF06136"/>
    </source>
</evidence>
<evidence type="ECO:0000256" key="2">
    <source>
        <dbReference type="ARBA" id="ARBA00022473"/>
    </source>
</evidence>
<feature type="compositionally biased region" description="Polar residues" evidence="8">
    <location>
        <begin position="639"/>
        <end position="648"/>
    </location>
</feature>
<protein>
    <recommendedName>
        <fullName evidence="9">SOSEKI DIX-like domain-containing protein</fullName>
    </recommendedName>
</protein>
<keyword evidence="5" id="KW-0472">Membrane</keyword>
<feature type="region of interest" description="Disordered" evidence="8">
    <location>
        <begin position="176"/>
        <end position="197"/>
    </location>
</feature>
<dbReference type="EnsemblPlants" id="Pp3c22_12010V3.3">
    <property type="protein sequence ID" value="Pp3c22_12010V3.3"/>
    <property type="gene ID" value="Pp3c22_12010"/>
</dbReference>
<dbReference type="GO" id="GO:0005886">
    <property type="term" value="C:plasma membrane"/>
    <property type="evidence" value="ECO:0007669"/>
    <property type="project" value="UniProtKB-SubCell"/>
</dbReference>
<keyword evidence="12" id="KW-1185">Reference proteome</keyword>
<organism evidence="10">
    <name type="scientific">Physcomitrium patens</name>
    <name type="common">Spreading-leaved earth moss</name>
    <name type="synonym">Physcomitrella patens</name>
    <dbReference type="NCBI Taxonomy" id="3218"/>
    <lineage>
        <taxon>Eukaryota</taxon>
        <taxon>Viridiplantae</taxon>
        <taxon>Streptophyta</taxon>
        <taxon>Embryophyta</taxon>
        <taxon>Bryophyta</taxon>
        <taxon>Bryophytina</taxon>
        <taxon>Bryopsida</taxon>
        <taxon>Funariidae</taxon>
        <taxon>Funariales</taxon>
        <taxon>Funariaceae</taxon>
        <taxon>Physcomitrium</taxon>
    </lineage>
</organism>
<feature type="region of interest" description="Disordered" evidence="8">
    <location>
        <begin position="516"/>
        <end position="535"/>
    </location>
</feature>
<reference evidence="10 12" key="1">
    <citation type="journal article" date="2008" name="Science">
        <title>The Physcomitrella genome reveals evolutionary insights into the conquest of land by plants.</title>
        <authorList>
            <person name="Rensing S."/>
            <person name="Lang D."/>
            <person name="Zimmer A."/>
            <person name="Terry A."/>
            <person name="Salamov A."/>
            <person name="Shapiro H."/>
            <person name="Nishiyama T."/>
            <person name="Perroud P.-F."/>
            <person name="Lindquist E."/>
            <person name="Kamisugi Y."/>
            <person name="Tanahashi T."/>
            <person name="Sakakibara K."/>
            <person name="Fujita T."/>
            <person name="Oishi K."/>
            <person name="Shin-I T."/>
            <person name="Kuroki Y."/>
            <person name="Toyoda A."/>
            <person name="Suzuki Y."/>
            <person name="Hashimoto A."/>
            <person name="Yamaguchi K."/>
            <person name="Sugano A."/>
            <person name="Kohara Y."/>
            <person name="Fujiyama A."/>
            <person name="Anterola A."/>
            <person name="Aoki S."/>
            <person name="Ashton N."/>
            <person name="Barbazuk W.B."/>
            <person name="Barker E."/>
            <person name="Bennetzen J."/>
            <person name="Bezanilla M."/>
            <person name="Blankenship R."/>
            <person name="Cho S.H."/>
            <person name="Dutcher S."/>
            <person name="Estelle M."/>
            <person name="Fawcett J.A."/>
            <person name="Gundlach H."/>
            <person name="Hanada K."/>
            <person name="Heyl A."/>
            <person name="Hicks K.A."/>
            <person name="Hugh J."/>
            <person name="Lohr M."/>
            <person name="Mayer K."/>
            <person name="Melkozernov A."/>
            <person name="Murata T."/>
            <person name="Nelson D."/>
            <person name="Pils B."/>
            <person name="Prigge M."/>
            <person name="Reiss B."/>
            <person name="Renner T."/>
            <person name="Rombauts S."/>
            <person name="Rushton P."/>
            <person name="Sanderfoot A."/>
            <person name="Schween G."/>
            <person name="Shiu S.-H."/>
            <person name="Stueber K."/>
            <person name="Theodoulou F.L."/>
            <person name="Tu H."/>
            <person name="Van de Peer Y."/>
            <person name="Verrier P.J."/>
            <person name="Waters E."/>
            <person name="Wood A."/>
            <person name="Yang L."/>
            <person name="Cove D."/>
            <person name="Cuming A."/>
            <person name="Hasebe M."/>
            <person name="Lucas S."/>
            <person name="Mishler D.B."/>
            <person name="Reski R."/>
            <person name="Grigoriev I."/>
            <person name="Quatrano R.S."/>
            <person name="Boore J.L."/>
        </authorList>
    </citation>
    <scope>NUCLEOTIDE SEQUENCE [LARGE SCALE GENOMIC DNA]</scope>
    <source>
        <strain evidence="11 12">cv. Gransden 2004</strain>
    </source>
</reference>
<feature type="compositionally biased region" description="Polar residues" evidence="8">
    <location>
        <begin position="307"/>
        <end position="320"/>
    </location>
</feature>
<feature type="compositionally biased region" description="Basic and acidic residues" evidence="8">
    <location>
        <begin position="616"/>
        <end position="638"/>
    </location>
</feature>
<dbReference type="GO" id="GO:0051258">
    <property type="term" value="P:protein polymerization"/>
    <property type="evidence" value="ECO:0007669"/>
    <property type="project" value="UniProtKB-ARBA"/>
</dbReference>
<dbReference type="Pfam" id="PF06136">
    <property type="entry name" value="SOK"/>
    <property type="match status" value="1"/>
</dbReference>
<feature type="region of interest" description="Disordered" evidence="8">
    <location>
        <begin position="306"/>
        <end position="331"/>
    </location>
</feature>
<dbReference type="GO" id="GO:0051301">
    <property type="term" value="P:cell division"/>
    <property type="evidence" value="ECO:0007669"/>
    <property type="project" value="UniProtKB-KW"/>
</dbReference>
<feature type="region of interest" description="Disordered" evidence="8">
    <location>
        <begin position="607"/>
        <end position="792"/>
    </location>
</feature>
<dbReference type="RefSeq" id="XP_024361286.1">
    <property type="nucleotide sequence ID" value="XM_024505518.2"/>
</dbReference>
<feature type="compositionally biased region" description="Basic and acidic residues" evidence="8">
    <location>
        <begin position="706"/>
        <end position="723"/>
    </location>
</feature>
<evidence type="ECO:0000256" key="3">
    <source>
        <dbReference type="ARBA" id="ARBA00022475"/>
    </source>
</evidence>
<dbReference type="EnsemblPlants" id="Pp3c22_12010V3.1">
    <property type="protein sequence ID" value="Pp3c22_12010V3.1"/>
    <property type="gene ID" value="Pp3c22_12010"/>
</dbReference>
<dbReference type="GeneID" id="112275280"/>
<feature type="region of interest" description="Disordered" evidence="8">
    <location>
        <begin position="1"/>
        <end position="20"/>
    </location>
</feature>
<evidence type="ECO:0000313" key="11">
    <source>
        <dbReference type="EnsemblPlants" id="Pp3c22_12010V3.1"/>
    </source>
</evidence>